<dbReference type="RefSeq" id="WP_302711561.1">
    <property type="nucleotide sequence ID" value="NZ_JAULRT010000035.1"/>
</dbReference>
<feature type="signal peptide" evidence="1">
    <location>
        <begin position="1"/>
        <end position="18"/>
    </location>
</feature>
<organism evidence="2 3">
    <name type="scientific">Gilvimarinus algae</name>
    <dbReference type="NCBI Taxonomy" id="3058037"/>
    <lineage>
        <taxon>Bacteria</taxon>
        <taxon>Pseudomonadati</taxon>
        <taxon>Pseudomonadota</taxon>
        <taxon>Gammaproteobacteria</taxon>
        <taxon>Cellvibrionales</taxon>
        <taxon>Cellvibrionaceae</taxon>
        <taxon>Gilvimarinus</taxon>
    </lineage>
</organism>
<comment type="caution">
    <text evidence="2">The sequence shown here is derived from an EMBL/GenBank/DDBJ whole genome shotgun (WGS) entry which is preliminary data.</text>
</comment>
<feature type="chain" id="PRO_5047021062" evidence="1">
    <location>
        <begin position="19"/>
        <end position="256"/>
    </location>
</feature>
<evidence type="ECO:0000256" key="1">
    <source>
        <dbReference type="SAM" id="SignalP"/>
    </source>
</evidence>
<protein>
    <submittedName>
        <fullName evidence="2">Uncharacterized protein</fullName>
    </submittedName>
</protein>
<proteinExistence type="predicted"/>
<dbReference type="Proteomes" id="UP001168380">
    <property type="component" value="Unassembled WGS sequence"/>
</dbReference>
<evidence type="ECO:0000313" key="2">
    <source>
        <dbReference type="EMBL" id="MDO3381424.1"/>
    </source>
</evidence>
<gene>
    <name evidence="2" type="ORF">QWI16_04515</name>
</gene>
<name>A0ABT8TBD9_9GAMM</name>
<keyword evidence="1" id="KW-0732">Signal</keyword>
<keyword evidence="3" id="KW-1185">Reference proteome</keyword>
<evidence type="ECO:0000313" key="3">
    <source>
        <dbReference type="Proteomes" id="UP001168380"/>
    </source>
</evidence>
<dbReference type="EMBL" id="JAULRT010000035">
    <property type="protein sequence ID" value="MDO3381424.1"/>
    <property type="molecule type" value="Genomic_DNA"/>
</dbReference>
<accession>A0ABT8TBD9</accession>
<reference evidence="2" key="1">
    <citation type="submission" date="2023-07" db="EMBL/GenBank/DDBJ databases">
        <title>Gilvimarinus algae sp. nov., isolated from the surface of Kelp.</title>
        <authorList>
            <person name="Sun Y.Y."/>
            <person name="Gong Y."/>
            <person name="Du Z.J."/>
        </authorList>
    </citation>
    <scope>NUCLEOTIDE SEQUENCE</scope>
    <source>
        <strain evidence="2">SDUM040014</strain>
    </source>
</reference>
<sequence length="256" mass="28458">MKVLGCLVLLCLAATSRADGLADLQRALETLTQRLPVTGELAVEVMQKYGDGDDAVERKGAASARVVDSPEALSLAYGAELLASLEGEEAQRARDPDVATPAKDGVHELSPADARLMVRARDSLQRSINAAQYLGETEESYEQVPARRLDFALPISQLAKHERKYVKSYDGVLSVWIDENGVPLASRTRIDASGRVFIFIRFHFEVRSDRQFVVHGDRLLALEDRYYQQSRGAGERSERRVHKTLRVSEGRDSHSH</sequence>